<protein>
    <submittedName>
        <fullName evidence="2">Uncharacterized protein</fullName>
    </submittedName>
</protein>
<evidence type="ECO:0000313" key="2">
    <source>
        <dbReference type="EMBL" id="CAD2109639.1"/>
    </source>
</evidence>
<dbReference type="Proteomes" id="UP000515697">
    <property type="component" value="Chromosome PVSEL_12"/>
</dbReference>
<dbReference type="VEuPathDB" id="PlasmoDB:PVSEL_1201990"/>
<dbReference type="VEuPathDB" id="PlasmoDB:PVPCR_1202300"/>
<dbReference type="VEuPathDB" id="PlasmoDB:PVVCY_1202280"/>
<gene>
    <name evidence="2" type="ORF">PVSEL_1201990</name>
</gene>
<reference evidence="2 3" key="1">
    <citation type="submission" date="2020-08" db="EMBL/GenBank/DDBJ databases">
        <authorList>
            <person name="Ramaprasad A."/>
        </authorList>
    </citation>
    <scope>NUCLEOTIDE SEQUENCE [LARGE SCALE GENOMIC DNA]</scope>
</reference>
<dbReference type="VEuPathDB" id="PlasmoDB:PVLDE_1202410"/>
<dbReference type="AlphaFoldDB" id="A0A6V7TBK1"/>
<dbReference type="EMBL" id="LR865433">
    <property type="protein sequence ID" value="CAD2109639.1"/>
    <property type="molecule type" value="Genomic_DNA"/>
</dbReference>
<name>A0A6V7TBK1_PLAVN</name>
<dbReference type="VEuPathDB" id="PlasmoDB:PVBDA_1202400"/>
<feature type="compositionally biased region" description="Basic and acidic residues" evidence="1">
    <location>
        <begin position="1"/>
        <end position="11"/>
    </location>
</feature>
<organism evidence="2 3">
    <name type="scientific">Plasmodium vinckei</name>
    <dbReference type="NCBI Taxonomy" id="5860"/>
    <lineage>
        <taxon>Eukaryota</taxon>
        <taxon>Sar</taxon>
        <taxon>Alveolata</taxon>
        <taxon>Apicomplexa</taxon>
        <taxon>Aconoidasida</taxon>
        <taxon>Haemosporida</taxon>
        <taxon>Plasmodiidae</taxon>
        <taxon>Plasmodium</taxon>
        <taxon>Plasmodium (Vinckeia)</taxon>
    </lineage>
</organism>
<proteinExistence type="predicted"/>
<accession>A0A6V7TBK1</accession>
<evidence type="ECO:0000256" key="1">
    <source>
        <dbReference type="SAM" id="MobiDB-lite"/>
    </source>
</evidence>
<sequence length="117" mass="13901">MSFNKFNEKKRYFNMNRGNTNSANFNSQVPPPPPNSQNDNPLLIPQNPFPKKPGYHPNMNGYNYRNNNNNNNKRFIKKKKHFHNFPKNSNNECIHLKEALINPWLHLYPKHPNINFV</sequence>
<evidence type="ECO:0000313" key="3">
    <source>
        <dbReference type="Proteomes" id="UP000515697"/>
    </source>
</evidence>
<feature type="region of interest" description="Disordered" evidence="1">
    <location>
        <begin position="1"/>
        <end position="58"/>
    </location>
</feature>